<dbReference type="EMBL" id="QFQP01000011">
    <property type="protein sequence ID" value="PZR12796.1"/>
    <property type="molecule type" value="Genomic_DNA"/>
</dbReference>
<evidence type="ECO:0000256" key="2">
    <source>
        <dbReference type="ARBA" id="ARBA00004141"/>
    </source>
</evidence>
<evidence type="ECO:0000256" key="11">
    <source>
        <dbReference type="ARBA" id="ARBA00023136"/>
    </source>
</evidence>
<keyword evidence="8" id="KW-0862">Zinc</keyword>
<evidence type="ECO:0000256" key="6">
    <source>
        <dbReference type="ARBA" id="ARBA00022723"/>
    </source>
</evidence>
<dbReference type="Proteomes" id="UP000249061">
    <property type="component" value="Unassembled WGS sequence"/>
</dbReference>
<evidence type="ECO:0000256" key="9">
    <source>
        <dbReference type="ARBA" id="ARBA00022989"/>
    </source>
</evidence>
<accession>A0A2W5TJA7</accession>
<evidence type="ECO:0000313" key="14">
    <source>
        <dbReference type="EMBL" id="PZR12796.1"/>
    </source>
</evidence>
<name>A0A2W5TJA7_9BACT</name>
<keyword evidence="6" id="KW-0479">Metal-binding</keyword>
<feature type="transmembrane region" description="Helical" evidence="12">
    <location>
        <begin position="12"/>
        <end position="33"/>
    </location>
</feature>
<evidence type="ECO:0000256" key="10">
    <source>
        <dbReference type="ARBA" id="ARBA00023049"/>
    </source>
</evidence>
<comment type="cofactor">
    <cofactor evidence="1">
        <name>Zn(2+)</name>
        <dbReference type="ChEBI" id="CHEBI:29105"/>
    </cofactor>
</comment>
<proteinExistence type="inferred from homology"/>
<dbReference type="InterPro" id="IPR011990">
    <property type="entry name" value="TPR-like_helical_dom_sf"/>
</dbReference>
<evidence type="ECO:0000313" key="15">
    <source>
        <dbReference type="Proteomes" id="UP000249061"/>
    </source>
</evidence>
<comment type="subcellular location">
    <subcellularLocation>
        <location evidence="2">Membrane</location>
        <topology evidence="2">Multi-pass membrane protein</topology>
    </subcellularLocation>
</comment>
<dbReference type="GO" id="GO:0046872">
    <property type="term" value="F:metal ion binding"/>
    <property type="evidence" value="ECO:0007669"/>
    <property type="project" value="UniProtKB-KW"/>
</dbReference>
<feature type="transmembrane region" description="Helical" evidence="12">
    <location>
        <begin position="84"/>
        <end position="103"/>
    </location>
</feature>
<dbReference type="PANTHER" id="PTHR39188:SF3">
    <property type="entry name" value="STAGE IV SPORULATION PROTEIN FB"/>
    <property type="match status" value="1"/>
</dbReference>
<evidence type="ECO:0000256" key="1">
    <source>
        <dbReference type="ARBA" id="ARBA00001947"/>
    </source>
</evidence>
<gene>
    <name evidence="14" type="ORF">DI536_14625</name>
</gene>
<evidence type="ECO:0000259" key="13">
    <source>
        <dbReference type="Pfam" id="PF02163"/>
    </source>
</evidence>
<feature type="transmembrane region" description="Helical" evidence="12">
    <location>
        <begin position="53"/>
        <end position="72"/>
    </location>
</feature>
<protein>
    <submittedName>
        <fullName evidence="14">Peptidase M50</fullName>
    </submittedName>
</protein>
<feature type="domain" description="Peptidase M50" evidence="13">
    <location>
        <begin position="129"/>
        <end position="206"/>
    </location>
</feature>
<keyword evidence="5 12" id="KW-0812">Transmembrane</keyword>
<dbReference type="SUPFAM" id="SSF48452">
    <property type="entry name" value="TPR-like"/>
    <property type="match status" value="1"/>
</dbReference>
<sequence>MIRFRFGPFPVELHFSHLIISGFIAYSFVGASFGKTTWPNQILNDASHPSRSLTLALVTAVWMLLVSLSVFAHELGHAIVSRVFGLKPSIHFVGLGGATMAHGKPELEWWQQALITLAGPGAGLLFGVIAGAIALVGGDSLPDGVRYFATGIFIANMGWTVLNLLPISALDGGDLTQLVLTRVLGRPGFLVAQFIAIALSFAILMLAVFTRQPFLGVVVLLFSARTVFNIGAYFRGELPAGKVAHPLTAVIERAEALYRERKLDEARKMATHLVDADATPPLLRSRAHVLLGWIALKEGNGRRALDHFSQVQGLTIPARAAAAAFSLIGDEHRAIPLWAQAWAETPDTLVLHEYAGALLRGGREAEARALPGVNLARAWLAAERVHYVRKDFEAAARAAEAAFREEPNGENAYTAGCAWALAGRHDDALRLLQLASQNGYSDADGAERDADLKSLRTRPDFQSWLASLSRSPAP</sequence>
<comment type="caution">
    <text evidence="14">The sequence shown here is derived from an EMBL/GenBank/DDBJ whole genome shotgun (WGS) entry which is preliminary data.</text>
</comment>
<feature type="transmembrane region" description="Helical" evidence="12">
    <location>
        <begin position="109"/>
        <end position="135"/>
    </location>
</feature>
<reference evidence="14 15" key="1">
    <citation type="submission" date="2017-08" db="EMBL/GenBank/DDBJ databases">
        <title>Infants hospitalized years apart are colonized by the same room-sourced microbial strains.</title>
        <authorList>
            <person name="Brooks B."/>
            <person name="Olm M.R."/>
            <person name="Firek B.A."/>
            <person name="Baker R."/>
            <person name="Thomas B.C."/>
            <person name="Morowitz M.J."/>
            <person name="Banfield J.F."/>
        </authorList>
    </citation>
    <scope>NUCLEOTIDE SEQUENCE [LARGE SCALE GENOMIC DNA]</scope>
    <source>
        <strain evidence="14">S2_003_000_R2_14</strain>
    </source>
</reference>
<dbReference type="PANTHER" id="PTHR39188">
    <property type="entry name" value="MEMBRANE-ASSOCIATED ZINC METALLOPROTEASE M50B"/>
    <property type="match status" value="1"/>
</dbReference>
<evidence type="ECO:0000256" key="8">
    <source>
        <dbReference type="ARBA" id="ARBA00022833"/>
    </source>
</evidence>
<keyword evidence="11 12" id="KW-0472">Membrane</keyword>
<dbReference type="GO" id="GO:0006508">
    <property type="term" value="P:proteolysis"/>
    <property type="evidence" value="ECO:0007669"/>
    <property type="project" value="UniProtKB-KW"/>
</dbReference>
<evidence type="ECO:0000256" key="5">
    <source>
        <dbReference type="ARBA" id="ARBA00022692"/>
    </source>
</evidence>
<evidence type="ECO:0000256" key="12">
    <source>
        <dbReference type="SAM" id="Phobius"/>
    </source>
</evidence>
<comment type="similarity">
    <text evidence="3">Belongs to the peptidase M50B family.</text>
</comment>
<keyword evidence="10" id="KW-0482">Metalloprotease</keyword>
<evidence type="ECO:0000256" key="3">
    <source>
        <dbReference type="ARBA" id="ARBA00007931"/>
    </source>
</evidence>
<dbReference type="Pfam" id="PF02163">
    <property type="entry name" value="Peptidase_M50"/>
    <property type="match status" value="1"/>
</dbReference>
<feature type="transmembrane region" description="Helical" evidence="12">
    <location>
        <begin position="189"/>
        <end position="209"/>
    </location>
</feature>
<keyword evidence="9 12" id="KW-1133">Transmembrane helix</keyword>
<dbReference type="GO" id="GO:0008237">
    <property type="term" value="F:metallopeptidase activity"/>
    <property type="evidence" value="ECO:0007669"/>
    <property type="project" value="UniProtKB-KW"/>
</dbReference>
<feature type="transmembrane region" description="Helical" evidence="12">
    <location>
        <begin position="214"/>
        <end position="234"/>
    </location>
</feature>
<evidence type="ECO:0000256" key="4">
    <source>
        <dbReference type="ARBA" id="ARBA00022670"/>
    </source>
</evidence>
<keyword evidence="4" id="KW-0645">Protease</keyword>
<dbReference type="InterPro" id="IPR008915">
    <property type="entry name" value="Peptidase_M50"/>
</dbReference>
<dbReference type="NCBIfam" id="NF047558">
    <property type="entry name" value="TPR_END_plus"/>
    <property type="match status" value="1"/>
</dbReference>
<feature type="transmembrane region" description="Helical" evidence="12">
    <location>
        <begin position="147"/>
        <end position="169"/>
    </location>
</feature>
<evidence type="ECO:0000256" key="7">
    <source>
        <dbReference type="ARBA" id="ARBA00022801"/>
    </source>
</evidence>
<dbReference type="Gene3D" id="1.25.40.10">
    <property type="entry name" value="Tetratricopeptide repeat domain"/>
    <property type="match status" value="1"/>
</dbReference>
<keyword evidence="7" id="KW-0378">Hydrolase</keyword>
<dbReference type="AlphaFoldDB" id="A0A2W5TJA7"/>
<organism evidence="14 15">
    <name type="scientific">Archangium gephyra</name>
    <dbReference type="NCBI Taxonomy" id="48"/>
    <lineage>
        <taxon>Bacteria</taxon>
        <taxon>Pseudomonadati</taxon>
        <taxon>Myxococcota</taxon>
        <taxon>Myxococcia</taxon>
        <taxon>Myxococcales</taxon>
        <taxon>Cystobacterineae</taxon>
        <taxon>Archangiaceae</taxon>
        <taxon>Archangium</taxon>
    </lineage>
</organism>
<dbReference type="GO" id="GO:0016020">
    <property type="term" value="C:membrane"/>
    <property type="evidence" value="ECO:0007669"/>
    <property type="project" value="UniProtKB-SubCell"/>
</dbReference>